<feature type="non-terminal residue" evidence="5">
    <location>
        <position position="569"/>
    </location>
</feature>
<dbReference type="PANTHER" id="PTHR47160:SF10">
    <property type="entry name" value="MULE TRANSPOSASE DOMAIN-CONTAINING PROTEIN"/>
    <property type="match status" value="1"/>
</dbReference>
<sequence length="569" mass="66404">MAYTVLTRSKSAKSNVGQVTHSDSLESTFNHVMKHLDEEASNSSTGSYFDLQKYLSDQRVEEERLLQEQAAIEKERIAEQQRLEEKNRQDQRLLEEKLALEERRRHEEEIRLQELRRQEEERRREEQEEQRLYEQRSYEEQQFQARVRDYQEEERLVRERAEERQRLAVEESMQQAARDAKLEKGQEDARESERKALERATQERILANEEAEKIAKEKAKSELRTKRLRDETEAHATREREDPPAIGTIIKSVRDADQLLCDGYRYRRDKSRWRCVNAHCIGRAGVTQLGFYQLASSHTHAPNPEDVAKARYNHEIRQRAKQSHDPPRNIISDARMNVSAEAAASIPQYTTTQRAIERIRKENDVARPTPTTFADIVLPDELKVNSRGQKFLLYDNQDVDRRVLISASEYALDRLDQSSSWHVDGTFKVAPKLFQQLYTIHGYIRGKTVPLVFCILPNKTQATYEEVFTEINTHLENLPHHINLDFEKAAENALSSVFPEAELHGCFFHLKQCLWRKIQELGLKREFLENEQSRIAMKNLGALAFVKPEDVPIVFDKIKSDAPTAVQGK</sequence>
<gene>
    <name evidence="4" type="ORF">OVA965_LOCUS25567</name>
    <name evidence="5" type="ORF">TMI583_LOCUS26298</name>
</gene>
<feature type="coiled-coil region" evidence="1">
    <location>
        <begin position="69"/>
        <end position="136"/>
    </location>
</feature>
<organism evidence="5 6">
    <name type="scientific">Didymodactylos carnosus</name>
    <dbReference type="NCBI Taxonomy" id="1234261"/>
    <lineage>
        <taxon>Eukaryota</taxon>
        <taxon>Metazoa</taxon>
        <taxon>Spiralia</taxon>
        <taxon>Gnathifera</taxon>
        <taxon>Rotifera</taxon>
        <taxon>Eurotatoria</taxon>
        <taxon>Bdelloidea</taxon>
        <taxon>Philodinida</taxon>
        <taxon>Philodinidae</taxon>
        <taxon>Didymodactylos</taxon>
    </lineage>
</organism>
<name>A0A8S2PFZ5_9BILA</name>
<dbReference type="Proteomes" id="UP000682733">
    <property type="component" value="Unassembled WGS sequence"/>
</dbReference>
<evidence type="ECO:0000259" key="3">
    <source>
        <dbReference type="Pfam" id="PF10551"/>
    </source>
</evidence>
<proteinExistence type="predicted"/>
<feature type="domain" description="MULE transposase" evidence="3">
    <location>
        <begin position="421"/>
        <end position="512"/>
    </location>
</feature>
<evidence type="ECO:0000256" key="2">
    <source>
        <dbReference type="SAM" id="MobiDB-lite"/>
    </source>
</evidence>
<dbReference type="AlphaFoldDB" id="A0A8S2PFZ5"/>
<dbReference type="Gene3D" id="2.20.25.240">
    <property type="match status" value="1"/>
</dbReference>
<feature type="region of interest" description="Disordered" evidence="2">
    <location>
        <begin position="165"/>
        <end position="240"/>
    </location>
</feature>
<comment type="caution">
    <text evidence="5">The sequence shown here is derived from an EMBL/GenBank/DDBJ whole genome shotgun (WGS) entry which is preliminary data.</text>
</comment>
<reference evidence="5" key="1">
    <citation type="submission" date="2021-02" db="EMBL/GenBank/DDBJ databases">
        <authorList>
            <person name="Nowell W R."/>
        </authorList>
    </citation>
    <scope>NUCLEOTIDE SEQUENCE</scope>
</reference>
<dbReference type="EMBL" id="CAJNOK010015943">
    <property type="protein sequence ID" value="CAF1235133.1"/>
    <property type="molecule type" value="Genomic_DNA"/>
</dbReference>
<dbReference type="EMBL" id="CAJOBA010037490">
    <property type="protein sequence ID" value="CAF4043062.1"/>
    <property type="molecule type" value="Genomic_DNA"/>
</dbReference>
<evidence type="ECO:0000256" key="1">
    <source>
        <dbReference type="SAM" id="Coils"/>
    </source>
</evidence>
<dbReference type="InterPro" id="IPR018289">
    <property type="entry name" value="MULE_transposase_dom"/>
</dbReference>
<dbReference type="Pfam" id="PF10551">
    <property type="entry name" value="MULE"/>
    <property type="match status" value="1"/>
</dbReference>
<accession>A0A8S2PFZ5</accession>
<evidence type="ECO:0000313" key="4">
    <source>
        <dbReference type="EMBL" id="CAF1235133.1"/>
    </source>
</evidence>
<evidence type="ECO:0000313" key="5">
    <source>
        <dbReference type="EMBL" id="CAF4043062.1"/>
    </source>
</evidence>
<dbReference type="Proteomes" id="UP000677228">
    <property type="component" value="Unassembled WGS sequence"/>
</dbReference>
<evidence type="ECO:0000313" key="6">
    <source>
        <dbReference type="Proteomes" id="UP000682733"/>
    </source>
</evidence>
<keyword evidence="1" id="KW-0175">Coiled coil</keyword>
<dbReference type="PANTHER" id="PTHR47160">
    <property type="entry name" value="PUTATIVE-RELATED"/>
    <property type="match status" value="1"/>
</dbReference>
<protein>
    <recommendedName>
        <fullName evidence="3">MULE transposase domain-containing protein</fullName>
    </recommendedName>
</protein>
<feature type="compositionally biased region" description="Basic and acidic residues" evidence="2">
    <location>
        <begin position="178"/>
        <end position="240"/>
    </location>
</feature>